<evidence type="ECO:0000256" key="2">
    <source>
        <dbReference type="SAM" id="Phobius"/>
    </source>
</evidence>
<gene>
    <name evidence="3" type="ORF">K493DRAFT_342817</name>
</gene>
<evidence type="ECO:0000313" key="3">
    <source>
        <dbReference type="EMBL" id="ORX78264.1"/>
    </source>
</evidence>
<dbReference type="InParanoid" id="A0A1Y1WYT9"/>
<name>A0A1Y1WYT9_9FUNG</name>
<dbReference type="EMBL" id="MCFE01000836">
    <property type="protein sequence ID" value="ORX78264.1"/>
    <property type="molecule type" value="Genomic_DNA"/>
</dbReference>
<feature type="compositionally biased region" description="Polar residues" evidence="1">
    <location>
        <begin position="126"/>
        <end position="143"/>
    </location>
</feature>
<feature type="transmembrane region" description="Helical" evidence="2">
    <location>
        <begin position="20"/>
        <end position="39"/>
    </location>
</feature>
<keyword evidence="2" id="KW-1133">Transmembrane helix</keyword>
<reference evidence="3 4" key="1">
    <citation type="submission" date="2016-07" db="EMBL/GenBank/DDBJ databases">
        <title>Pervasive Adenine N6-methylation of Active Genes in Fungi.</title>
        <authorList>
            <consortium name="DOE Joint Genome Institute"/>
            <person name="Mondo S.J."/>
            <person name="Dannebaum R.O."/>
            <person name="Kuo R.C."/>
            <person name="Labutti K."/>
            <person name="Haridas S."/>
            <person name="Kuo A."/>
            <person name="Salamov A."/>
            <person name="Ahrendt S.R."/>
            <person name="Lipzen A."/>
            <person name="Sullivan W."/>
            <person name="Andreopoulos W.B."/>
            <person name="Clum A."/>
            <person name="Lindquist E."/>
            <person name="Daum C."/>
            <person name="Ramamoorthy G.K."/>
            <person name="Gryganskyi A."/>
            <person name="Culley D."/>
            <person name="Magnuson J.K."/>
            <person name="James T.Y."/>
            <person name="O'Malley M.A."/>
            <person name="Stajich J.E."/>
            <person name="Spatafora J.W."/>
            <person name="Visel A."/>
            <person name="Grigoriev I.V."/>
        </authorList>
    </citation>
    <scope>NUCLEOTIDE SEQUENCE [LARGE SCALE GENOMIC DNA]</scope>
    <source>
        <strain evidence="3 4">CBS 931.73</strain>
    </source>
</reference>
<comment type="caution">
    <text evidence="3">The sequence shown here is derived from an EMBL/GenBank/DDBJ whole genome shotgun (WGS) entry which is preliminary data.</text>
</comment>
<accession>A0A1Y1WYT9</accession>
<feature type="compositionally biased region" description="Basic and acidic residues" evidence="1">
    <location>
        <begin position="144"/>
        <end position="158"/>
    </location>
</feature>
<keyword evidence="2" id="KW-0472">Membrane</keyword>
<organism evidence="3 4">
    <name type="scientific">Basidiobolus meristosporus CBS 931.73</name>
    <dbReference type="NCBI Taxonomy" id="1314790"/>
    <lineage>
        <taxon>Eukaryota</taxon>
        <taxon>Fungi</taxon>
        <taxon>Fungi incertae sedis</taxon>
        <taxon>Zoopagomycota</taxon>
        <taxon>Entomophthoromycotina</taxon>
        <taxon>Basidiobolomycetes</taxon>
        <taxon>Basidiobolales</taxon>
        <taxon>Basidiobolaceae</taxon>
        <taxon>Basidiobolus</taxon>
    </lineage>
</organism>
<feature type="compositionally biased region" description="Low complexity" evidence="1">
    <location>
        <begin position="263"/>
        <end position="278"/>
    </location>
</feature>
<feature type="compositionally biased region" description="Basic residues" evidence="1">
    <location>
        <begin position="225"/>
        <end position="235"/>
    </location>
</feature>
<feature type="region of interest" description="Disordered" evidence="1">
    <location>
        <begin position="114"/>
        <end position="325"/>
    </location>
</feature>
<proteinExistence type="predicted"/>
<feature type="compositionally biased region" description="Basic and acidic residues" evidence="1">
    <location>
        <begin position="215"/>
        <end position="224"/>
    </location>
</feature>
<keyword evidence="4" id="KW-1185">Reference proteome</keyword>
<keyword evidence="2" id="KW-0812">Transmembrane</keyword>
<dbReference type="Proteomes" id="UP000193498">
    <property type="component" value="Unassembled WGS sequence"/>
</dbReference>
<dbReference type="AlphaFoldDB" id="A0A1Y1WYT9"/>
<sequence>MVVNSLVKLGFPYSGEFPTFFVFMTVTSVLVCVGLVIKLSKVNPNVLKRVTSSFSPTTSKLLLPSTLSAMYETGSPTFCAHQLPAERSSNLSADKHFVHFVETKDVRVALNKPTALPAKKSLDEPGSNSPHENRTSQAAPSNETKPEKEKASDTESPKPKPKPNHTLIANPKELNSTRLEKAPTDPLSSEAKSNPRPGKTNDPVPAPDTSQASLLDDKDFIAIEKRRRRKNKKSKAQAQHVPPAENKANIPKQDKQIRRRQKSSSTESSPHPSPTNSPKVVKLVLHKRSPDGQPRADICGPRVAPTNSTNVPTVPNPRHSHSAEPAPRATFINMGYDYQQWYSPFSSGFHVDIFDRELGRKQQPRLPTHLTSSYHSVVKKSPMASHGDGVLGDTHSRYIPQGRQFSLFERGF</sequence>
<protein>
    <submittedName>
        <fullName evidence="3">Uncharacterized protein</fullName>
    </submittedName>
</protein>
<evidence type="ECO:0000256" key="1">
    <source>
        <dbReference type="SAM" id="MobiDB-lite"/>
    </source>
</evidence>
<evidence type="ECO:0000313" key="4">
    <source>
        <dbReference type="Proteomes" id="UP000193498"/>
    </source>
</evidence>